<dbReference type="PANTHER" id="PTHR15822:SF4">
    <property type="entry name" value="TYROSYL-DNA PHOSPHODIESTERASE 2"/>
    <property type="match status" value="1"/>
</dbReference>
<evidence type="ECO:0000256" key="9">
    <source>
        <dbReference type="SAM" id="Phobius"/>
    </source>
</evidence>
<keyword evidence="11" id="KW-0255">Endonuclease</keyword>
<dbReference type="AlphaFoldDB" id="A0A7L5DTY6"/>
<evidence type="ECO:0000256" key="5">
    <source>
        <dbReference type="ARBA" id="ARBA00022763"/>
    </source>
</evidence>
<keyword evidence="8" id="KW-0234">DNA repair</keyword>
<organism evidence="11 12">
    <name type="scientific">Spirosoma rhododendri</name>
    <dbReference type="NCBI Taxonomy" id="2728024"/>
    <lineage>
        <taxon>Bacteria</taxon>
        <taxon>Pseudomonadati</taxon>
        <taxon>Bacteroidota</taxon>
        <taxon>Cytophagia</taxon>
        <taxon>Cytophagales</taxon>
        <taxon>Cytophagaceae</taxon>
        <taxon>Spirosoma</taxon>
    </lineage>
</organism>
<name>A0A7L5DTY6_9BACT</name>
<dbReference type="PANTHER" id="PTHR15822">
    <property type="entry name" value="TRAF AND TNF RECEPTOR-ASSOCIATED PROTEIN"/>
    <property type="match status" value="1"/>
</dbReference>
<keyword evidence="12" id="KW-1185">Reference proteome</keyword>
<keyword evidence="5" id="KW-0227">DNA damage</keyword>
<keyword evidence="11" id="KW-0269">Exonuclease</keyword>
<evidence type="ECO:0000256" key="1">
    <source>
        <dbReference type="ARBA" id="ARBA00001936"/>
    </source>
</evidence>
<evidence type="ECO:0000256" key="7">
    <source>
        <dbReference type="ARBA" id="ARBA00022842"/>
    </source>
</evidence>
<dbReference type="SUPFAM" id="SSF56219">
    <property type="entry name" value="DNase I-like"/>
    <property type="match status" value="1"/>
</dbReference>
<comment type="cofactor">
    <cofactor evidence="2">
        <name>Mg(2+)</name>
        <dbReference type="ChEBI" id="CHEBI:18420"/>
    </cofactor>
</comment>
<evidence type="ECO:0000256" key="6">
    <source>
        <dbReference type="ARBA" id="ARBA00022801"/>
    </source>
</evidence>
<dbReference type="CDD" id="cd09084">
    <property type="entry name" value="EEP-2"/>
    <property type="match status" value="1"/>
</dbReference>
<evidence type="ECO:0000256" key="2">
    <source>
        <dbReference type="ARBA" id="ARBA00001946"/>
    </source>
</evidence>
<dbReference type="InterPro" id="IPR036691">
    <property type="entry name" value="Endo/exonu/phosph_ase_sf"/>
</dbReference>
<keyword evidence="3" id="KW-0540">Nuclease</keyword>
<keyword evidence="9" id="KW-1133">Transmembrane helix</keyword>
<dbReference type="KEGG" id="srho:HH216_23650"/>
<keyword evidence="4" id="KW-0479">Metal-binding</keyword>
<evidence type="ECO:0000256" key="4">
    <source>
        <dbReference type="ARBA" id="ARBA00022723"/>
    </source>
</evidence>
<dbReference type="Gene3D" id="3.60.10.10">
    <property type="entry name" value="Endonuclease/exonuclease/phosphatase"/>
    <property type="match status" value="1"/>
</dbReference>
<evidence type="ECO:0000256" key="3">
    <source>
        <dbReference type="ARBA" id="ARBA00022722"/>
    </source>
</evidence>
<dbReference type="GO" id="GO:0004519">
    <property type="term" value="F:endonuclease activity"/>
    <property type="evidence" value="ECO:0007669"/>
    <property type="project" value="UniProtKB-KW"/>
</dbReference>
<dbReference type="GO" id="GO:0046872">
    <property type="term" value="F:metal ion binding"/>
    <property type="evidence" value="ECO:0007669"/>
    <property type="project" value="UniProtKB-KW"/>
</dbReference>
<comment type="cofactor">
    <cofactor evidence="1">
        <name>Mn(2+)</name>
        <dbReference type="ChEBI" id="CHEBI:29035"/>
    </cofactor>
</comment>
<feature type="domain" description="Endonuclease/exonuclease/phosphatase" evidence="10">
    <location>
        <begin position="112"/>
        <end position="360"/>
    </location>
</feature>
<keyword evidence="9" id="KW-0812">Transmembrane</keyword>
<gene>
    <name evidence="11" type="ORF">HH216_23650</name>
</gene>
<feature type="transmembrane region" description="Helical" evidence="9">
    <location>
        <begin position="18"/>
        <end position="38"/>
    </location>
</feature>
<feature type="transmembrane region" description="Helical" evidence="9">
    <location>
        <begin position="45"/>
        <end position="68"/>
    </location>
</feature>
<dbReference type="Proteomes" id="UP000501128">
    <property type="component" value="Chromosome"/>
</dbReference>
<accession>A0A7L5DTY6</accession>
<evidence type="ECO:0000313" key="11">
    <source>
        <dbReference type="EMBL" id="QJD81082.1"/>
    </source>
</evidence>
<evidence type="ECO:0000259" key="10">
    <source>
        <dbReference type="Pfam" id="PF03372"/>
    </source>
</evidence>
<evidence type="ECO:0000256" key="8">
    <source>
        <dbReference type="ARBA" id="ARBA00023204"/>
    </source>
</evidence>
<dbReference type="RefSeq" id="WP_169553101.1">
    <property type="nucleotide sequence ID" value="NZ_CP051677.1"/>
</dbReference>
<keyword evidence="6" id="KW-0378">Hydrolase</keyword>
<dbReference type="Pfam" id="PF03372">
    <property type="entry name" value="Exo_endo_phos"/>
    <property type="match status" value="1"/>
</dbReference>
<dbReference type="EMBL" id="CP051677">
    <property type="protein sequence ID" value="QJD81082.1"/>
    <property type="molecule type" value="Genomic_DNA"/>
</dbReference>
<sequence length="373" mass="42624">MSLRTQAGQLISFFFRSIFWSITIVLALYTLLAYWLLYTLSIEHWLAGMLMISIPVVWLMNLIVGIVWAFTRPWRTWLPVVVVLLGVVLFGRRTFSWHSAEPASASSVTLFSYNVQSFFVNNQVDRTRLIPEVKAAVDYVVGYDAPIKCFQEFTNAKPIPAYNVYQRMQDAGYKYSVVLNPGELDKDYGNPAMAIFSKYPIIHSDREAFGTNNGILWANIKIGNDTIRVINVHLHSMGIRVGKVLKQQEMTGVKHETHGVLSALRMGFIERQWQVRHVERHIRESEFPVLVAGDFNDTPYSVVYERMRRTLASSFEDAGHGFGFSYNRLPGYIRIDNQFHDPRLPALNLQTINTVRYSDHYPLAGTYALGAGK</sequence>
<evidence type="ECO:0000313" key="12">
    <source>
        <dbReference type="Proteomes" id="UP000501128"/>
    </source>
</evidence>
<dbReference type="InterPro" id="IPR005135">
    <property type="entry name" value="Endo/exonuclease/phosphatase"/>
</dbReference>
<dbReference type="GO" id="GO:0004527">
    <property type="term" value="F:exonuclease activity"/>
    <property type="evidence" value="ECO:0007669"/>
    <property type="project" value="UniProtKB-KW"/>
</dbReference>
<dbReference type="InterPro" id="IPR051547">
    <property type="entry name" value="TDP2-like"/>
</dbReference>
<keyword evidence="9" id="KW-0472">Membrane</keyword>
<keyword evidence="7" id="KW-0460">Magnesium</keyword>
<dbReference type="GO" id="GO:0006281">
    <property type="term" value="P:DNA repair"/>
    <property type="evidence" value="ECO:0007669"/>
    <property type="project" value="UniProtKB-KW"/>
</dbReference>
<protein>
    <submittedName>
        <fullName evidence="11">Endonuclease/exonuclease/phosphatase family protein</fullName>
    </submittedName>
</protein>
<feature type="transmembrane region" description="Helical" evidence="9">
    <location>
        <begin position="74"/>
        <end position="91"/>
    </location>
</feature>
<proteinExistence type="predicted"/>
<reference evidence="11 12" key="1">
    <citation type="submission" date="2020-04" db="EMBL/GenBank/DDBJ databases">
        <title>Genome sequencing of novel species.</title>
        <authorList>
            <person name="Heo J."/>
            <person name="Kim S.-J."/>
            <person name="Kim J.-S."/>
            <person name="Hong S.-B."/>
            <person name="Kwon S.-W."/>
        </authorList>
    </citation>
    <scope>NUCLEOTIDE SEQUENCE [LARGE SCALE GENOMIC DNA]</scope>
    <source>
        <strain evidence="11 12">CJU-R4</strain>
    </source>
</reference>